<evidence type="ECO:0000256" key="5">
    <source>
        <dbReference type="ARBA" id="ARBA00022927"/>
    </source>
</evidence>
<comment type="subcellular location">
    <subcellularLocation>
        <location evidence="9">Endoplasmic reticulum membrane</location>
        <topology evidence="9">Multi-pass membrane protein</topology>
    </subcellularLocation>
    <subcellularLocation>
        <location evidence="9">Golgi apparatus membrane</location>
        <topology evidence="9">Multi-pass membrane protein</topology>
    </subcellularLocation>
</comment>
<evidence type="ECO:0000256" key="1">
    <source>
        <dbReference type="ARBA" id="ARBA00009727"/>
    </source>
</evidence>
<evidence type="ECO:0000313" key="12">
    <source>
        <dbReference type="Proteomes" id="UP000265618"/>
    </source>
</evidence>
<accession>A0A9K3D6R6</accession>
<evidence type="ECO:0000256" key="2">
    <source>
        <dbReference type="ARBA" id="ARBA00022448"/>
    </source>
</evidence>
<evidence type="ECO:0000256" key="7">
    <source>
        <dbReference type="ARBA" id="ARBA00023034"/>
    </source>
</evidence>
<keyword evidence="3 9" id="KW-0812">Transmembrane</keyword>
<comment type="similarity">
    <text evidence="1 9">Belongs to the YIF1 family.</text>
</comment>
<dbReference type="PANTHER" id="PTHR14083:SF0">
    <property type="entry name" value="YIP1D-INTERACTING FACTOR 1, ISOFORM C"/>
    <property type="match status" value="1"/>
</dbReference>
<dbReference type="OrthoDB" id="337750at2759"/>
<dbReference type="GO" id="GO:0030134">
    <property type="term" value="C:COPII-coated ER to Golgi transport vesicle"/>
    <property type="evidence" value="ECO:0007669"/>
    <property type="project" value="TreeGrafter"/>
</dbReference>
<keyword evidence="2 9" id="KW-0813">Transport</keyword>
<feature type="region of interest" description="Disordered" evidence="10">
    <location>
        <begin position="155"/>
        <end position="175"/>
    </location>
</feature>
<feature type="non-terminal residue" evidence="11">
    <location>
        <position position="1"/>
    </location>
</feature>
<feature type="transmembrane region" description="Helical" evidence="9">
    <location>
        <begin position="23"/>
        <end position="43"/>
    </location>
</feature>
<reference evidence="11 12" key="1">
    <citation type="journal article" date="2018" name="PLoS ONE">
        <title>The draft genome of Kipferlia bialata reveals reductive genome evolution in fornicate parasites.</title>
        <authorList>
            <person name="Tanifuji G."/>
            <person name="Takabayashi S."/>
            <person name="Kume K."/>
            <person name="Takagi M."/>
            <person name="Nakayama T."/>
            <person name="Kamikawa R."/>
            <person name="Inagaki Y."/>
            <person name="Hashimoto T."/>
        </authorList>
    </citation>
    <scope>NUCLEOTIDE SEQUENCE [LARGE SCALE GENOMIC DNA]</scope>
    <source>
        <strain evidence="11">NY0173</strain>
    </source>
</reference>
<dbReference type="InterPro" id="IPR005578">
    <property type="entry name" value="Yif1_fam"/>
</dbReference>
<keyword evidence="5 9" id="KW-0653">Protein transport</keyword>
<evidence type="ECO:0000313" key="11">
    <source>
        <dbReference type="EMBL" id="GIQ89151.1"/>
    </source>
</evidence>
<evidence type="ECO:0000256" key="6">
    <source>
        <dbReference type="ARBA" id="ARBA00022989"/>
    </source>
</evidence>
<evidence type="ECO:0000256" key="8">
    <source>
        <dbReference type="ARBA" id="ARBA00023136"/>
    </source>
</evidence>
<dbReference type="Proteomes" id="UP000265618">
    <property type="component" value="Unassembled WGS sequence"/>
</dbReference>
<gene>
    <name evidence="11" type="ORF">KIPB_011556</name>
</gene>
<name>A0A9K3D6R6_9EUKA</name>
<keyword evidence="6 9" id="KW-1133">Transmembrane helix</keyword>
<keyword evidence="7 9" id="KW-0333">Golgi apparatus</keyword>
<keyword evidence="8 9" id="KW-0472">Membrane</keyword>
<evidence type="ECO:0000256" key="4">
    <source>
        <dbReference type="ARBA" id="ARBA00022824"/>
    </source>
</evidence>
<dbReference type="GO" id="GO:0000139">
    <property type="term" value="C:Golgi membrane"/>
    <property type="evidence" value="ECO:0007669"/>
    <property type="project" value="UniProtKB-SubCell"/>
</dbReference>
<keyword evidence="12" id="KW-1185">Reference proteome</keyword>
<comment type="function">
    <text evidence="9">Has a role in transport between endoplasmic reticulum and Golgi.</text>
</comment>
<organism evidence="11 12">
    <name type="scientific">Kipferlia bialata</name>
    <dbReference type="NCBI Taxonomy" id="797122"/>
    <lineage>
        <taxon>Eukaryota</taxon>
        <taxon>Metamonada</taxon>
        <taxon>Carpediemonas-like organisms</taxon>
        <taxon>Kipferlia</taxon>
    </lineage>
</organism>
<feature type="transmembrane region" description="Helical" evidence="9">
    <location>
        <begin position="113"/>
        <end position="130"/>
    </location>
</feature>
<dbReference type="PANTHER" id="PTHR14083">
    <property type="entry name" value="YIP1 INTERACTING FACTOR HOMOLOG YIF1 PROTEIN"/>
    <property type="match status" value="1"/>
</dbReference>
<comment type="caution">
    <text evidence="11">The sequence shown here is derived from an EMBL/GenBank/DDBJ whole genome shotgun (WGS) entry which is preliminary data.</text>
</comment>
<evidence type="ECO:0000256" key="9">
    <source>
        <dbReference type="RuleBase" id="RU368073"/>
    </source>
</evidence>
<keyword evidence="4 9" id="KW-0256">Endoplasmic reticulum</keyword>
<proteinExistence type="inferred from homology"/>
<sequence length="175" mass="18788">QAPPPQQALTHLPPAVDAASPDLYVPLMALVTWIMVVGLSTALRGEFQPRVFTSTLSKGLLFCLLEVALVRGGLYMMKYQGIRWLDLLAYSLYLFIPCGLASLVGVVKGLSALYWPILVYLAVSQAVFVAKTARSVLSGELTKVINGDGYTQANEQGGGFSSLPMGKGSDAEVRH</sequence>
<dbReference type="GO" id="GO:0006888">
    <property type="term" value="P:endoplasmic reticulum to Golgi vesicle-mediated transport"/>
    <property type="evidence" value="ECO:0007669"/>
    <property type="project" value="UniProtKB-UniRule"/>
</dbReference>
<protein>
    <recommendedName>
        <fullName evidence="9">Protein YIF1</fullName>
    </recommendedName>
</protein>
<evidence type="ECO:0000256" key="3">
    <source>
        <dbReference type="ARBA" id="ARBA00022692"/>
    </source>
</evidence>
<dbReference type="GO" id="GO:0015031">
    <property type="term" value="P:protein transport"/>
    <property type="evidence" value="ECO:0007669"/>
    <property type="project" value="UniProtKB-KW"/>
</dbReference>
<dbReference type="EMBL" id="BDIP01004741">
    <property type="protein sequence ID" value="GIQ89151.1"/>
    <property type="molecule type" value="Genomic_DNA"/>
</dbReference>
<dbReference type="Pfam" id="PF03878">
    <property type="entry name" value="YIF1"/>
    <property type="match status" value="1"/>
</dbReference>
<feature type="transmembrane region" description="Helical" evidence="9">
    <location>
        <begin position="87"/>
        <end position="107"/>
    </location>
</feature>
<dbReference type="GO" id="GO:0005793">
    <property type="term" value="C:endoplasmic reticulum-Golgi intermediate compartment"/>
    <property type="evidence" value="ECO:0007669"/>
    <property type="project" value="UniProtKB-UniRule"/>
</dbReference>
<evidence type="ECO:0000256" key="10">
    <source>
        <dbReference type="SAM" id="MobiDB-lite"/>
    </source>
</evidence>
<dbReference type="AlphaFoldDB" id="A0A9K3D6R6"/>
<dbReference type="GO" id="GO:0005789">
    <property type="term" value="C:endoplasmic reticulum membrane"/>
    <property type="evidence" value="ECO:0007669"/>
    <property type="project" value="UniProtKB-SubCell"/>
</dbReference>